<gene>
    <name evidence="3" type="ORF">K8V70_04655</name>
</gene>
<dbReference type="AlphaFoldDB" id="A0A921ISV3"/>
<dbReference type="InterPro" id="IPR031343">
    <property type="entry name" value="DUF5105"/>
</dbReference>
<reference evidence="3" key="1">
    <citation type="journal article" date="2021" name="PeerJ">
        <title>Extensive microbial diversity within the chicken gut microbiome revealed by metagenomics and culture.</title>
        <authorList>
            <person name="Gilroy R."/>
            <person name="Ravi A."/>
            <person name="Getino M."/>
            <person name="Pursley I."/>
            <person name="Horton D.L."/>
            <person name="Alikhan N.F."/>
            <person name="Baker D."/>
            <person name="Gharbi K."/>
            <person name="Hall N."/>
            <person name="Watson M."/>
            <person name="Adriaenssens E.M."/>
            <person name="Foster-Nyarko E."/>
            <person name="Jarju S."/>
            <person name="Secka A."/>
            <person name="Antonio M."/>
            <person name="Oren A."/>
            <person name="Chaudhuri R.R."/>
            <person name="La Ragione R."/>
            <person name="Hildebrand F."/>
            <person name="Pallen M.J."/>
        </authorList>
    </citation>
    <scope>NUCLEOTIDE SEQUENCE</scope>
    <source>
        <strain evidence="3">ChiHjej13B12-9602</strain>
    </source>
</reference>
<feature type="chain" id="PRO_5037846947" evidence="1">
    <location>
        <begin position="23"/>
        <end position="184"/>
    </location>
</feature>
<reference evidence="3" key="2">
    <citation type="submission" date="2021-09" db="EMBL/GenBank/DDBJ databases">
        <authorList>
            <person name="Gilroy R."/>
        </authorList>
    </citation>
    <scope>NUCLEOTIDE SEQUENCE</scope>
    <source>
        <strain evidence="3">ChiHjej13B12-9602</strain>
    </source>
</reference>
<comment type="caution">
    <text evidence="3">The sequence shown here is derived from an EMBL/GenBank/DDBJ whole genome shotgun (WGS) entry which is preliminary data.</text>
</comment>
<organism evidence="3 4">
    <name type="scientific">Enorma phocaeensis</name>
    <dbReference type="NCBI Taxonomy" id="1871019"/>
    <lineage>
        <taxon>Bacteria</taxon>
        <taxon>Bacillati</taxon>
        <taxon>Actinomycetota</taxon>
        <taxon>Coriobacteriia</taxon>
        <taxon>Coriobacteriales</taxon>
        <taxon>Coriobacteriaceae</taxon>
        <taxon>Enorma</taxon>
    </lineage>
</organism>
<dbReference type="Proteomes" id="UP000753256">
    <property type="component" value="Unassembled WGS sequence"/>
</dbReference>
<dbReference type="EMBL" id="DYUZ01000017">
    <property type="protein sequence ID" value="HJG37137.1"/>
    <property type="molecule type" value="Genomic_DNA"/>
</dbReference>
<dbReference type="PROSITE" id="PS51257">
    <property type="entry name" value="PROKAR_LIPOPROTEIN"/>
    <property type="match status" value="1"/>
</dbReference>
<sequence>MKKRFLLVPFMAVALVFSLFLAGCGGTDPEQLIREDLEARLGEVDDLDEVMVEGLEQSVGDDFDSFGITAEEFSAAYLDGFGYEIGDITVDGDTATAEVTITVKSYNDIMTSLQTEFSEWLYSDAASAITSEEELYHELGRIMIETVQNTEATQNTVTVDYTKNGDEWTMDSSSLSEINALFGA</sequence>
<proteinExistence type="predicted"/>
<name>A0A921ISV3_9ACTN</name>
<evidence type="ECO:0000256" key="1">
    <source>
        <dbReference type="SAM" id="SignalP"/>
    </source>
</evidence>
<evidence type="ECO:0000259" key="2">
    <source>
        <dbReference type="Pfam" id="PF17118"/>
    </source>
</evidence>
<feature type="domain" description="DUF5105" evidence="2">
    <location>
        <begin position="88"/>
        <end position="175"/>
    </location>
</feature>
<protein>
    <submittedName>
        <fullName evidence="3">DUF5105 domain-containing protein</fullName>
    </submittedName>
</protein>
<feature type="signal peptide" evidence="1">
    <location>
        <begin position="1"/>
        <end position="22"/>
    </location>
</feature>
<keyword evidence="1" id="KW-0732">Signal</keyword>
<dbReference type="RefSeq" id="WP_273189709.1">
    <property type="nucleotide sequence ID" value="NZ_DYUZ01000017.1"/>
</dbReference>
<dbReference type="Pfam" id="PF17118">
    <property type="entry name" value="DUF5105"/>
    <property type="match status" value="1"/>
</dbReference>
<accession>A0A921ISV3</accession>
<evidence type="ECO:0000313" key="3">
    <source>
        <dbReference type="EMBL" id="HJG37137.1"/>
    </source>
</evidence>
<evidence type="ECO:0000313" key="4">
    <source>
        <dbReference type="Proteomes" id="UP000753256"/>
    </source>
</evidence>